<dbReference type="RefSeq" id="WP_331847410.1">
    <property type="nucleotide sequence ID" value="NZ_JAZHPZ010000007.1"/>
</dbReference>
<dbReference type="InterPro" id="IPR050272">
    <property type="entry name" value="Isochorismatase-like_hydrls"/>
</dbReference>
<evidence type="ECO:0000256" key="1">
    <source>
        <dbReference type="ARBA" id="ARBA00006336"/>
    </source>
</evidence>
<dbReference type="Proteomes" id="UP001306950">
    <property type="component" value="Unassembled WGS sequence"/>
</dbReference>
<accession>A0ABU7VWA5</accession>
<name>A0ABU7VWA5_9BACL</name>
<protein>
    <submittedName>
        <fullName evidence="4">Isochorismatase family protein</fullName>
    </submittedName>
</protein>
<comment type="similarity">
    <text evidence="1">Belongs to the isochorismatase family.</text>
</comment>
<evidence type="ECO:0000313" key="5">
    <source>
        <dbReference type="Proteomes" id="UP001306950"/>
    </source>
</evidence>
<comment type="caution">
    <text evidence="4">The sequence shown here is derived from an EMBL/GenBank/DDBJ whole genome shotgun (WGS) entry which is preliminary data.</text>
</comment>
<dbReference type="PANTHER" id="PTHR43540:SF6">
    <property type="entry name" value="ISOCHORISMATASE-LIKE DOMAIN-CONTAINING PROTEIN"/>
    <property type="match status" value="1"/>
</dbReference>
<dbReference type="PANTHER" id="PTHR43540">
    <property type="entry name" value="PEROXYUREIDOACRYLATE/UREIDOACRYLATE AMIDOHYDROLASE-RELATED"/>
    <property type="match status" value="1"/>
</dbReference>
<organism evidence="4 5">
    <name type="scientific">Paenibacillus haidiansis</name>
    <dbReference type="NCBI Taxonomy" id="1574488"/>
    <lineage>
        <taxon>Bacteria</taxon>
        <taxon>Bacillati</taxon>
        <taxon>Bacillota</taxon>
        <taxon>Bacilli</taxon>
        <taxon>Bacillales</taxon>
        <taxon>Paenibacillaceae</taxon>
        <taxon>Paenibacillus</taxon>
    </lineage>
</organism>
<proteinExistence type="inferred from homology"/>
<keyword evidence="2" id="KW-0378">Hydrolase</keyword>
<reference evidence="4 5" key="1">
    <citation type="submission" date="2024-02" db="EMBL/GenBank/DDBJ databases">
        <title>A nitrogen-fixing paenibacillus bacterium.</title>
        <authorList>
            <person name="Zhang W.L."/>
            <person name="Chen S.F."/>
        </authorList>
    </citation>
    <scope>NUCLEOTIDE SEQUENCE [LARGE SCALE GENOMIC DNA]</scope>
    <source>
        <strain evidence="4 5">M1</strain>
    </source>
</reference>
<keyword evidence="5" id="KW-1185">Reference proteome</keyword>
<dbReference type="InterPro" id="IPR000868">
    <property type="entry name" value="Isochorismatase-like_dom"/>
</dbReference>
<dbReference type="Gene3D" id="3.40.50.850">
    <property type="entry name" value="Isochorismatase-like"/>
    <property type="match status" value="1"/>
</dbReference>
<evidence type="ECO:0000256" key="2">
    <source>
        <dbReference type="ARBA" id="ARBA00022801"/>
    </source>
</evidence>
<evidence type="ECO:0000313" key="4">
    <source>
        <dbReference type="EMBL" id="MEF2967187.1"/>
    </source>
</evidence>
<dbReference type="EMBL" id="JAZHPZ010000007">
    <property type="protein sequence ID" value="MEF2967187.1"/>
    <property type="molecule type" value="Genomic_DNA"/>
</dbReference>
<feature type="domain" description="Isochorismatase-like" evidence="3">
    <location>
        <begin position="4"/>
        <end position="141"/>
    </location>
</feature>
<evidence type="ECO:0000259" key="3">
    <source>
        <dbReference type="Pfam" id="PF00857"/>
    </source>
</evidence>
<sequence length="163" mass="18017">MKPALLIIDMQKGFTAGPRARGEIGEACEYINATANLFRKAELPIVIIQDIEAREDGGAEGFDLIPEIAVSGTELRVEKEWPNSFLQTPLEQLLKDREIDFVVVCGFAAEHCVTFTFNGARERGFGAAFLQNGILGEHPRAVQAIYEVRPLISYPVIASLLKR</sequence>
<gene>
    <name evidence="4" type="ORF">V3851_15220</name>
</gene>
<dbReference type="InterPro" id="IPR036380">
    <property type="entry name" value="Isochorismatase-like_sf"/>
</dbReference>
<dbReference type="Pfam" id="PF00857">
    <property type="entry name" value="Isochorismatase"/>
    <property type="match status" value="1"/>
</dbReference>
<dbReference type="SUPFAM" id="SSF52499">
    <property type="entry name" value="Isochorismatase-like hydrolases"/>
    <property type="match status" value="1"/>
</dbReference>